<evidence type="ECO:0000313" key="3">
    <source>
        <dbReference type="Proteomes" id="UP000268014"/>
    </source>
</evidence>
<feature type="transmembrane region" description="Helical" evidence="1">
    <location>
        <begin position="147"/>
        <end position="169"/>
    </location>
</feature>
<dbReference type="EMBL" id="UZAF01016374">
    <property type="protein sequence ID" value="VDO26752.1"/>
    <property type="molecule type" value="Genomic_DNA"/>
</dbReference>
<evidence type="ECO:0000313" key="2">
    <source>
        <dbReference type="EMBL" id="VDO26752.1"/>
    </source>
</evidence>
<keyword evidence="1" id="KW-1133">Transmembrane helix</keyword>
<dbReference type="WBParaSite" id="HPLM_0000569101-mRNA-1">
    <property type="protein sequence ID" value="HPLM_0000569101-mRNA-1"/>
    <property type="gene ID" value="HPLM_0000569101"/>
</dbReference>
<evidence type="ECO:0000256" key="1">
    <source>
        <dbReference type="SAM" id="Phobius"/>
    </source>
</evidence>
<feature type="transmembrane region" description="Helical" evidence="1">
    <location>
        <begin position="58"/>
        <end position="82"/>
    </location>
</feature>
<dbReference type="OMA" id="AISLWYL"/>
<feature type="transmembrane region" description="Helical" evidence="1">
    <location>
        <begin position="234"/>
        <end position="254"/>
    </location>
</feature>
<reference evidence="2 3" key="2">
    <citation type="submission" date="2018-11" db="EMBL/GenBank/DDBJ databases">
        <authorList>
            <consortium name="Pathogen Informatics"/>
        </authorList>
    </citation>
    <scope>NUCLEOTIDE SEQUENCE [LARGE SCALE GENOMIC DNA]</scope>
    <source>
        <strain evidence="2 3">MHpl1</strain>
    </source>
</reference>
<name>A0A0N4W6K0_HAEPC</name>
<reference evidence="4" key="1">
    <citation type="submission" date="2017-02" db="UniProtKB">
        <authorList>
            <consortium name="WormBaseParasite"/>
        </authorList>
    </citation>
    <scope>IDENTIFICATION</scope>
</reference>
<dbReference type="Proteomes" id="UP000268014">
    <property type="component" value="Unassembled WGS sequence"/>
</dbReference>
<feature type="transmembrane region" description="Helical" evidence="1">
    <location>
        <begin position="102"/>
        <end position="126"/>
    </location>
</feature>
<feature type="transmembrane region" description="Helical" evidence="1">
    <location>
        <begin position="207"/>
        <end position="227"/>
    </location>
</feature>
<dbReference type="OrthoDB" id="5875072at2759"/>
<proteinExistence type="predicted"/>
<evidence type="ECO:0000313" key="4">
    <source>
        <dbReference type="WBParaSite" id="HPLM_0000569101-mRNA-1"/>
    </source>
</evidence>
<accession>A0A0N4W6K0</accession>
<protein>
    <submittedName>
        <fullName evidence="4">G protein-coupled receptor</fullName>
    </submittedName>
</protein>
<keyword evidence="1" id="KW-0812">Transmembrane</keyword>
<dbReference type="AlphaFoldDB" id="A0A0N4W6K0"/>
<organism evidence="4">
    <name type="scientific">Haemonchus placei</name>
    <name type="common">Barber's pole worm</name>
    <dbReference type="NCBI Taxonomy" id="6290"/>
    <lineage>
        <taxon>Eukaryota</taxon>
        <taxon>Metazoa</taxon>
        <taxon>Ecdysozoa</taxon>
        <taxon>Nematoda</taxon>
        <taxon>Chromadorea</taxon>
        <taxon>Rhabditida</taxon>
        <taxon>Rhabditina</taxon>
        <taxon>Rhabditomorpha</taxon>
        <taxon>Strongyloidea</taxon>
        <taxon>Trichostrongylidae</taxon>
        <taxon>Haemonchus</taxon>
    </lineage>
</organism>
<gene>
    <name evidence="2" type="ORF">HPLM_LOCUS5683</name>
</gene>
<keyword evidence="3" id="KW-1185">Reference proteome</keyword>
<sequence>MNYSQFIGLYETFERHERFLVLQRATMLVYGITTTIVVSFTLFVMNKSAANLLQLVRVLMYCNVLFPALLTSVICFLFVPYFLLPYPVALNLGPIRFGPVSTLLHCLFMLGFGSSACLSIAYSIVLNYITVCHDSFLKTTAFTVTKWLSLILPTVFLIALGILLSYSMLNDTTSTLSMVAADSRNYFFVEKFAALVLHLDIFGLDTLLYGSVVLYIGVVAAAFTMLYRPYMETLLFLPISLFSISTCIMYITVIRPFRMTALRLINRIYETIPPLK</sequence>
<keyword evidence="1" id="KW-0472">Membrane</keyword>
<feature type="transmembrane region" description="Helical" evidence="1">
    <location>
        <begin position="27"/>
        <end position="46"/>
    </location>
</feature>